<dbReference type="Pfam" id="PF00326">
    <property type="entry name" value="Peptidase_S9"/>
    <property type="match status" value="1"/>
</dbReference>
<dbReference type="PANTHER" id="PTHR42776">
    <property type="entry name" value="SERINE PEPTIDASE S9 FAMILY MEMBER"/>
    <property type="match status" value="1"/>
</dbReference>
<name>A0A975D9L5_9GAMM</name>
<dbReference type="KEGG" id="psym:J1N51_09955"/>
<dbReference type="SUPFAM" id="SSF53474">
    <property type="entry name" value="alpha/beta-Hydrolases"/>
    <property type="match status" value="1"/>
</dbReference>
<evidence type="ECO:0000313" key="4">
    <source>
        <dbReference type="EMBL" id="QTH63066.1"/>
    </source>
</evidence>
<dbReference type="AlphaFoldDB" id="A0A975D9L5"/>
<dbReference type="GO" id="GO:0004252">
    <property type="term" value="F:serine-type endopeptidase activity"/>
    <property type="evidence" value="ECO:0007669"/>
    <property type="project" value="TreeGrafter"/>
</dbReference>
<proteinExistence type="predicted"/>
<gene>
    <name evidence="4" type="ORF">J1N51_09955</name>
</gene>
<dbReference type="InterPro" id="IPR001375">
    <property type="entry name" value="Peptidase_S9_cat"/>
</dbReference>
<accession>A0A975D9L5</accession>
<keyword evidence="1" id="KW-0378">Hydrolase</keyword>
<organism evidence="4 5">
    <name type="scientific">Psychrosphaera ytuae</name>
    <dbReference type="NCBI Taxonomy" id="2820710"/>
    <lineage>
        <taxon>Bacteria</taxon>
        <taxon>Pseudomonadati</taxon>
        <taxon>Pseudomonadota</taxon>
        <taxon>Gammaproteobacteria</taxon>
        <taxon>Alteromonadales</taxon>
        <taxon>Pseudoalteromonadaceae</taxon>
        <taxon>Psychrosphaera</taxon>
    </lineage>
</organism>
<dbReference type="Gene3D" id="3.40.50.1820">
    <property type="entry name" value="alpha/beta hydrolase"/>
    <property type="match status" value="1"/>
</dbReference>
<keyword evidence="5" id="KW-1185">Reference proteome</keyword>
<feature type="signal peptide" evidence="2">
    <location>
        <begin position="1"/>
        <end position="17"/>
    </location>
</feature>
<reference evidence="4" key="1">
    <citation type="submission" date="2021-03" db="EMBL/GenBank/DDBJ databases">
        <title>Description of Psychrosphaera ytuae sp. nov. isolated from deep sea sediment of South China Sea.</title>
        <authorList>
            <person name="Zhang J."/>
            <person name="Xu X.-D."/>
        </authorList>
    </citation>
    <scope>NUCLEOTIDE SEQUENCE</scope>
    <source>
        <strain evidence="4">MTZ26</strain>
    </source>
</reference>
<dbReference type="PANTHER" id="PTHR42776:SF27">
    <property type="entry name" value="DIPEPTIDYL PEPTIDASE FAMILY MEMBER 6"/>
    <property type="match status" value="1"/>
</dbReference>
<dbReference type="InterPro" id="IPR029058">
    <property type="entry name" value="AB_hydrolase_fold"/>
</dbReference>
<evidence type="ECO:0000313" key="5">
    <source>
        <dbReference type="Proteomes" id="UP000682739"/>
    </source>
</evidence>
<dbReference type="RefSeq" id="WP_208830913.1">
    <property type="nucleotide sequence ID" value="NZ_CP072110.1"/>
</dbReference>
<dbReference type="Proteomes" id="UP000682739">
    <property type="component" value="Chromosome"/>
</dbReference>
<dbReference type="SUPFAM" id="SSF82171">
    <property type="entry name" value="DPP6 N-terminal domain-like"/>
    <property type="match status" value="1"/>
</dbReference>
<protein>
    <submittedName>
        <fullName evidence="4">S9 family peptidase</fullName>
    </submittedName>
</protein>
<sequence length="635" mass="70884">MRFILFVLALFVATANAQPSQNSLQAYAKLPSKSLMAISPSGDRLAYRDTKSEQDVVVVIDLKKGELLGAIDVSEVQPTGIAFVNDERLIFKVMSEQRMVGYRGRYNVGRAYAFNLKDNSIHQLLTRGFGIYEGQTQLGNIVGISPDKQFAYMTAYKNPGQFSLYKVDLANKRLPRLYQKGTGDTINFFLDVEGNVIARERFNNDNDLHTVEARRNDEWVEVFSDKTDIPKYSFDGLTPDRKSLLTITTNLETGTFSVYELSLADGSLSDPIFEHTEKDVEALVKGLDQVVHGVKFSGFKPSYEFFDQKLNARMAGLAKALPNNTFTISDFSDNWNEMILFMDGELSAGDLVLYKNGGINLLGSAREEINPELVHPVSEFSIEARDGTIIPTLLTLPLRKANKALPVIMFPHGGPRAHDTMGFNWMAQFFASKGYAVIQPQFRGSSGFGVDHILKGRGQWGTGMQYDLVDTLTYFANKGIVNKEKACIVGMSYGGYAALSGISKTPDVYQCAVSINGVSDLNRMLEVTQRQVGEDHWVMSYWHGSMANGMATEEYLDTISPVNDAKNVIKPVLLIHGSRDKVVPYEQSKRMLDALKEADKEATYIELDGAGHNFYRERYHLEVLNALDAFLTKHI</sequence>
<feature type="domain" description="Peptidase S9 prolyl oligopeptidase catalytic" evidence="3">
    <location>
        <begin position="423"/>
        <end position="634"/>
    </location>
</feature>
<dbReference type="GO" id="GO:0006508">
    <property type="term" value="P:proteolysis"/>
    <property type="evidence" value="ECO:0007669"/>
    <property type="project" value="InterPro"/>
</dbReference>
<evidence type="ECO:0000256" key="2">
    <source>
        <dbReference type="SAM" id="SignalP"/>
    </source>
</evidence>
<feature type="chain" id="PRO_5037639809" evidence="2">
    <location>
        <begin position="18"/>
        <end position="635"/>
    </location>
</feature>
<evidence type="ECO:0000259" key="3">
    <source>
        <dbReference type="Pfam" id="PF00326"/>
    </source>
</evidence>
<evidence type="ECO:0000256" key="1">
    <source>
        <dbReference type="ARBA" id="ARBA00022801"/>
    </source>
</evidence>
<keyword evidence="2" id="KW-0732">Signal</keyword>
<dbReference type="EMBL" id="CP072110">
    <property type="protein sequence ID" value="QTH63066.1"/>
    <property type="molecule type" value="Genomic_DNA"/>
</dbReference>